<dbReference type="SMART" id="SM00448">
    <property type="entry name" value="REC"/>
    <property type="match status" value="1"/>
</dbReference>
<dbReference type="GO" id="GO:0005829">
    <property type="term" value="C:cytosol"/>
    <property type="evidence" value="ECO:0007669"/>
    <property type="project" value="TreeGrafter"/>
</dbReference>
<dbReference type="GO" id="GO:0000156">
    <property type="term" value="F:phosphorelay response regulator activity"/>
    <property type="evidence" value="ECO:0007669"/>
    <property type="project" value="TreeGrafter"/>
</dbReference>
<organism evidence="12 13">
    <name type="scientific">Alkaliphilus metalliredigens (strain QYMF)</name>
    <dbReference type="NCBI Taxonomy" id="293826"/>
    <lineage>
        <taxon>Bacteria</taxon>
        <taxon>Bacillati</taxon>
        <taxon>Bacillota</taxon>
        <taxon>Clostridia</taxon>
        <taxon>Peptostreptococcales</taxon>
        <taxon>Natronincolaceae</taxon>
        <taxon>Alkaliphilus</taxon>
    </lineage>
</organism>
<evidence type="ECO:0000313" key="12">
    <source>
        <dbReference type="EMBL" id="ABR46933.1"/>
    </source>
</evidence>
<dbReference type="SUPFAM" id="SSF46894">
    <property type="entry name" value="C-terminal effector domain of the bipartite response regulators"/>
    <property type="match status" value="1"/>
</dbReference>
<dbReference type="GO" id="GO:0006355">
    <property type="term" value="P:regulation of DNA-templated transcription"/>
    <property type="evidence" value="ECO:0007669"/>
    <property type="project" value="InterPro"/>
</dbReference>
<keyword evidence="13" id="KW-1185">Reference proteome</keyword>
<dbReference type="Pfam" id="PF00486">
    <property type="entry name" value="Trans_reg_C"/>
    <property type="match status" value="1"/>
</dbReference>
<dbReference type="FunFam" id="3.40.50.2300:FF:000001">
    <property type="entry name" value="DNA-binding response regulator PhoB"/>
    <property type="match status" value="1"/>
</dbReference>
<evidence type="ECO:0000259" key="10">
    <source>
        <dbReference type="PROSITE" id="PS50110"/>
    </source>
</evidence>
<protein>
    <recommendedName>
        <fullName evidence="1">Stage 0 sporulation protein A homolog</fullName>
    </recommendedName>
</protein>
<dbReference type="GO" id="GO:0000976">
    <property type="term" value="F:transcription cis-regulatory region binding"/>
    <property type="evidence" value="ECO:0007669"/>
    <property type="project" value="TreeGrafter"/>
</dbReference>
<gene>
    <name evidence="12" type="ordered locus">Amet_0708</name>
</gene>
<dbReference type="Pfam" id="PF00072">
    <property type="entry name" value="Response_reg"/>
    <property type="match status" value="1"/>
</dbReference>
<dbReference type="PANTHER" id="PTHR48111:SF40">
    <property type="entry name" value="PHOSPHATE REGULON TRANSCRIPTIONAL REGULATORY PROTEIN PHOB"/>
    <property type="match status" value="1"/>
</dbReference>
<evidence type="ECO:0000256" key="5">
    <source>
        <dbReference type="ARBA" id="ARBA00023125"/>
    </source>
</evidence>
<dbReference type="InterPro" id="IPR039420">
    <property type="entry name" value="WalR-like"/>
</dbReference>
<dbReference type="Gene3D" id="6.10.250.690">
    <property type="match status" value="1"/>
</dbReference>
<feature type="domain" description="OmpR/PhoB-type" evidence="11">
    <location>
        <begin position="141"/>
        <end position="239"/>
    </location>
</feature>
<dbReference type="EMBL" id="CP000724">
    <property type="protein sequence ID" value="ABR46933.1"/>
    <property type="molecule type" value="Genomic_DNA"/>
</dbReference>
<dbReference type="Gene3D" id="3.40.50.2300">
    <property type="match status" value="1"/>
</dbReference>
<comment type="function">
    <text evidence="7">May play the central regulatory role in sporulation. It may be an element of the effector pathway responsible for the activation of sporulation genes in response to nutritional stress. Spo0A may act in concert with spo0H (a sigma factor) to control the expression of some genes that are critical to the sporulation process.</text>
</comment>
<keyword evidence="6" id="KW-0804">Transcription</keyword>
<proteinExistence type="predicted"/>
<keyword evidence="3" id="KW-0902">Two-component regulatory system</keyword>
<evidence type="ECO:0000256" key="6">
    <source>
        <dbReference type="ARBA" id="ARBA00023163"/>
    </source>
</evidence>
<dbReference type="PANTHER" id="PTHR48111">
    <property type="entry name" value="REGULATOR OF RPOS"/>
    <property type="match status" value="1"/>
</dbReference>
<accession>A6TL65</accession>
<feature type="DNA-binding region" description="OmpR/PhoB-type" evidence="9">
    <location>
        <begin position="141"/>
        <end position="239"/>
    </location>
</feature>
<dbReference type="FunFam" id="1.10.10.10:FF:000018">
    <property type="entry name" value="DNA-binding response regulator ResD"/>
    <property type="match status" value="1"/>
</dbReference>
<dbReference type="Gene3D" id="1.10.10.10">
    <property type="entry name" value="Winged helix-like DNA-binding domain superfamily/Winged helix DNA-binding domain"/>
    <property type="match status" value="1"/>
</dbReference>
<dbReference type="GO" id="GO:0032993">
    <property type="term" value="C:protein-DNA complex"/>
    <property type="evidence" value="ECO:0007669"/>
    <property type="project" value="TreeGrafter"/>
</dbReference>
<sequence>MVSYYLCIGNLEGVKTMKVLIIDDEKLLVKGLRKSFEQEGFDVSVAYDGEEALRVFESGSFDFIILDLMLPKIDGITLCNRIRQQSDVFIIMLTAKDGDIDKILGLELGADDYMTKPFNTRELIARMRTLIRRQEKGEVKKDEYQFRDLMVDIGSRTVNRGEEVINLTPKEFDILVLLIRNKGRVFGREEIFQLVWGEPCYDTRTIDVHVKNLREKLKDIKTKGPMIETKWGVGYYFRKD</sequence>
<dbReference type="KEGG" id="amt:Amet_0708"/>
<feature type="domain" description="Response regulatory" evidence="10">
    <location>
        <begin position="18"/>
        <end position="131"/>
    </location>
</feature>
<reference evidence="13" key="1">
    <citation type="journal article" date="2016" name="Genome Announc.">
        <title>Complete genome sequence of Alkaliphilus metalliredigens strain QYMF, an alkaliphilic and metal-reducing bacterium isolated from borax-contaminated leachate ponds.</title>
        <authorList>
            <person name="Hwang C."/>
            <person name="Copeland A."/>
            <person name="Lucas S."/>
            <person name="Lapidus A."/>
            <person name="Barry K."/>
            <person name="Detter J.C."/>
            <person name="Glavina Del Rio T."/>
            <person name="Hammon N."/>
            <person name="Israni S."/>
            <person name="Dalin E."/>
            <person name="Tice H."/>
            <person name="Pitluck S."/>
            <person name="Chertkov O."/>
            <person name="Brettin T."/>
            <person name="Bruce D."/>
            <person name="Han C."/>
            <person name="Schmutz J."/>
            <person name="Larimer F."/>
            <person name="Land M.L."/>
            <person name="Hauser L."/>
            <person name="Kyrpides N."/>
            <person name="Mikhailova N."/>
            <person name="Ye Q."/>
            <person name="Zhou J."/>
            <person name="Richardson P."/>
            <person name="Fields M.W."/>
        </authorList>
    </citation>
    <scope>NUCLEOTIDE SEQUENCE [LARGE SCALE GENOMIC DNA]</scope>
    <source>
        <strain evidence="13">QYMF</strain>
    </source>
</reference>
<dbReference type="InterPro" id="IPR036388">
    <property type="entry name" value="WH-like_DNA-bd_sf"/>
</dbReference>
<evidence type="ECO:0000256" key="1">
    <source>
        <dbReference type="ARBA" id="ARBA00018672"/>
    </source>
</evidence>
<dbReference type="AlphaFoldDB" id="A6TL65"/>
<evidence type="ECO:0000256" key="9">
    <source>
        <dbReference type="PROSITE-ProRule" id="PRU01091"/>
    </source>
</evidence>
<evidence type="ECO:0000256" key="4">
    <source>
        <dbReference type="ARBA" id="ARBA00023015"/>
    </source>
</evidence>
<dbReference type="InterPro" id="IPR001789">
    <property type="entry name" value="Sig_transdc_resp-reg_receiver"/>
</dbReference>
<dbReference type="CDD" id="cd00383">
    <property type="entry name" value="trans_reg_C"/>
    <property type="match status" value="1"/>
</dbReference>
<dbReference type="HOGENOM" id="CLU_000445_30_4_9"/>
<dbReference type="SUPFAM" id="SSF52172">
    <property type="entry name" value="CheY-like"/>
    <property type="match status" value="1"/>
</dbReference>
<evidence type="ECO:0000256" key="8">
    <source>
        <dbReference type="PROSITE-ProRule" id="PRU00169"/>
    </source>
</evidence>
<dbReference type="Proteomes" id="UP000001572">
    <property type="component" value="Chromosome"/>
</dbReference>
<dbReference type="InterPro" id="IPR001867">
    <property type="entry name" value="OmpR/PhoB-type_DNA-bd"/>
</dbReference>
<dbReference type="CDD" id="cd17574">
    <property type="entry name" value="REC_OmpR"/>
    <property type="match status" value="1"/>
</dbReference>
<dbReference type="InterPro" id="IPR011006">
    <property type="entry name" value="CheY-like_superfamily"/>
</dbReference>
<name>A6TL65_ALKMQ</name>
<keyword evidence="4" id="KW-0805">Transcription regulation</keyword>
<dbReference type="STRING" id="293826.Amet_0708"/>
<feature type="modified residue" description="4-aspartylphosphate" evidence="8">
    <location>
        <position position="67"/>
    </location>
</feature>
<evidence type="ECO:0000256" key="7">
    <source>
        <dbReference type="ARBA" id="ARBA00024867"/>
    </source>
</evidence>
<evidence type="ECO:0000256" key="2">
    <source>
        <dbReference type="ARBA" id="ARBA00022553"/>
    </source>
</evidence>
<evidence type="ECO:0000259" key="11">
    <source>
        <dbReference type="PROSITE" id="PS51755"/>
    </source>
</evidence>
<dbReference type="SMART" id="SM00862">
    <property type="entry name" value="Trans_reg_C"/>
    <property type="match status" value="1"/>
</dbReference>
<dbReference type="InterPro" id="IPR016032">
    <property type="entry name" value="Sig_transdc_resp-reg_C-effctor"/>
</dbReference>
<dbReference type="PROSITE" id="PS50110">
    <property type="entry name" value="RESPONSE_REGULATORY"/>
    <property type="match status" value="1"/>
</dbReference>
<evidence type="ECO:0000313" key="13">
    <source>
        <dbReference type="Proteomes" id="UP000001572"/>
    </source>
</evidence>
<evidence type="ECO:0000256" key="3">
    <source>
        <dbReference type="ARBA" id="ARBA00023012"/>
    </source>
</evidence>
<dbReference type="PROSITE" id="PS51755">
    <property type="entry name" value="OMPR_PHOB"/>
    <property type="match status" value="1"/>
</dbReference>
<dbReference type="eggNOG" id="COG0745">
    <property type="taxonomic scope" value="Bacteria"/>
</dbReference>
<keyword evidence="5 9" id="KW-0238">DNA-binding</keyword>
<keyword evidence="2 8" id="KW-0597">Phosphoprotein</keyword>